<dbReference type="Proteomes" id="UP000271974">
    <property type="component" value="Unassembled WGS sequence"/>
</dbReference>
<dbReference type="EMBL" id="RQTK01002099">
    <property type="protein sequence ID" value="RUS68689.1"/>
    <property type="molecule type" value="Genomic_DNA"/>
</dbReference>
<evidence type="ECO:0000256" key="1">
    <source>
        <dbReference type="SAM" id="MobiDB-lite"/>
    </source>
</evidence>
<organism evidence="2 3">
    <name type="scientific">Elysia chlorotica</name>
    <name type="common">Eastern emerald elysia</name>
    <name type="synonym">Sea slug</name>
    <dbReference type="NCBI Taxonomy" id="188477"/>
    <lineage>
        <taxon>Eukaryota</taxon>
        <taxon>Metazoa</taxon>
        <taxon>Spiralia</taxon>
        <taxon>Lophotrochozoa</taxon>
        <taxon>Mollusca</taxon>
        <taxon>Gastropoda</taxon>
        <taxon>Heterobranchia</taxon>
        <taxon>Euthyneura</taxon>
        <taxon>Panpulmonata</taxon>
        <taxon>Sacoglossa</taxon>
        <taxon>Placobranchoidea</taxon>
        <taxon>Plakobranchidae</taxon>
        <taxon>Elysia</taxon>
    </lineage>
</organism>
<evidence type="ECO:0000313" key="3">
    <source>
        <dbReference type="Proteomes" id="UP000271974"/>
    </source>
</evidence>
<feature type="region of interest" description="Disordered" evidence="1">
    <location>
        <begin position="262"/>
        <end position="293"/>
    </location>
</feature>
<keyword evidence="3" id="KW-1185">Reference proteome</keyword>
<dbReference type="AlphaFoldDB" id="A0A433SID7"/>
<proteinExistence type="predicted"/>
<sequence length="415" mass="46424">MSWHNNEPWVQGELDYGGSGDAFDNPESGYKDILRGYGSSGMDSQAGPGDARILGERRAPNNNFRDDRSYDYNRSNDVDIGFKIARGDQGAYGAVEPKLVLRFCLAGLDEEAGRKAIETGPPKNLETAVERVRWFQQVEFASRKSSLYDDYGTDYSRCGGFSHYLVDKDYQRDSDGQEHQYRGLWSEEGRTVSPNFREHRTRDYSPAVCDVGRGVESPLETLMKTNLVQEVKGSGNSMESESKAPVTMDGCLQVKDSKVQTLERARRGSLSQSPRRRSPSHVESRLPFPKSASLSSNHDVLEIMVGDEDDRCRPKIKVQVSIFSGKCMGSREVMAGVMRRGDEDDRYRPKIKGQASIFSGKVLGSRENMPGSRVGDKDGRGRSNLLEVIPKQVDSSNIFSGLENDDGRYRPKLER</sequence>
<feature type="region of interest" description="Disordered" evidence="1">
    <location>
        <begin position="34"/>
        <end position="70"/>
    </location>
</feature>
<protein>
    <submittedName>
        <fullName evidence="2">Uncharacterized protein</fullName>
    </submittedName>
</protein>
<feature type="compositionally biased region" description="Basic and acidic residues" evidence="1">
    <location>
        <begin position="53"/>
        <end position="70"/>
    </location>
</feature>
<accession>A0A433SID7</accession>
<gene>
    <name evidence="2" type="ORF">EGW08_023549</name>
</gene>
<feature type="region of interest" description="Disordered" evidence="1">
    <location>
        <begin position="363"/>
        <end position="383"/>
    </location>
</feature>
<feature type="region of interest" description="Disordered" evidence="1">
    <location>
        <begin position="231"/>
        <end position="250"/>
    </location>
</feature>
<name>A0A433SID7_ELYCH</name>
<reference evidence="2 3" key="1">
    <citation type="submission" date="2019-01" db="EMBL/GenBank/DDBJ databases">
        <title>A draft genome assembly of the solar-powered sea slug Elysia chlorotica.</title>
        <authorList>
            <person name="Cai H."/>
            <person name="Li Q."/>
            <person name="Fang X."/>
            <person name="Li J."/>
            <person name="Curtis N.E."/>
            <person name="Altenburger A."/>
            <person name="Shibata T."/>
            <person name="Feng M."/>
            <person name="Maeda T."/>
            <person name="Schwartz J.A."/>
            <person name="Shigenobu S."/>
            <person name="Lundholm N."/>
            <person name="Nishiyama T."/>
            <person name="Yang H."/>
            <person name="Hasebe M."/>
            <person name="Li S."/>
            <person name="Pierce S.K."/>
            <person name="Wang J."/>
        </authorList>
    </citation>
    <scope>NUCLEOTIDE SEQUENCE [LARGE SCALE GENOMIC DNA]</scope>
    <source>
        <strain evidence="2">EC2010</strain>
        <tissue evidence="2">Whole organism of an adult</tissue>
    </source>
</reference>
<comment type="caution">
    <text evidence="2">The sequence shown here is derived from an EMBL/GenBank/DDBJ whole genome shotgun (WGS) entry which is preliminary data.</text>
</comment>
<evidence type="ECO:0000313" key="2">
    <source>
        <dbReference type="EMBL" id="RUS68689.1"/>
    </source>
</evidence>